<proteinExistence type="predicted"/>
<sequence length="110" mass="12204">MISWEDFENVELRIGTIIEVSEFPEARKPAYKLKVDFGPEVGIRKSSAQITDLYDSEKLLGKQVLAVTNFPPKQIGPFISECLVTGIQTDEGAITLVSPDHEVSNGQRLI</sequence>
<gene>
    <name evidence="5" type="ORF">FDP08_16090</name>
</gene>
<dbReference type="Pfam" id="PF01588">
    <property type="entry name" value="tRNA_bind"/>
    <property type="match status" value="1"/>
</dbReference>
<comment type="caution">
    <text evidence="5">The sequence shown here is derived from an EMBL/GenBank/DDBJ whole genome shotgun (WGS) entry which is preliminary data.</text>
</comment>
<dbReference type="Gene3D" id="2.40.50.140">
    <property type="entry name" value="Nucleic acid-binding proteins"/>
    <property type="match status" value="1"/>
</dbReference>
<evidence type="ECO:0000313" key="6">
    <source>
        <dbReference type="Proteomes" id="UP000308488"/>
    </source>
</evidence>
<dbReference type="PROSITE" id="PS50886">
    <property type="entry name" value="TRBD"/>
    <property type="match status" value="1"/>
</dbReference>
<reference evidence="5 6" key="1">
    <citation type="submission" date="2019-05" db="EMBL/GenBank/DDBJ databases">
        <title>Marinobacter panjinensis sp. nov., a moderately halophilic bacterium isolated from sea tidal flat environment.</title>
        <authorList>
            <person name="Yang W."/>
            <person name="An M."/>
            <person name="He W."/>
            <person name="Luo X."/>
            <person name="Zhu L."/>
            <person name="Chen G."/>
            <person name="Zhang Y."/>
            <person name="Wang Y."/>
        </authorList>
    </citation>
    <scope>NUCLEOTIDE SEQUENCE [LARGE SCALE GENOMIC DNA]</scope>
    <source>
        <strain evidence="5 6">PJ-16</strain>
    </source>
</reference>
<dbReference type="NCBIfam" id="TIGR02222">
    <property type="entry name" value="chap_CsaA"/>
    <property type="match status" value="1"/>
</dbReference>
<evidence type="ECO:0000313" key="5">
    <source>
        <dbReference type="EMBL" id="TKV69519.1"/>
    </source>
</evidence>
<evidence type="ECO:0000256" key="2">
    <source>
        <dbReference type="ARBA" id="ARBA00022884"/>
    </source>
</evidence>
<dbReference type="InterPro" id="IPR051270">
    <property type="entry name" value="Tyrosine-tRNA_ligase_regulator"/>
</dbReference>
<keyword evidence="2 3" id="KW-0694">RNA-binding</keyword>
<dbReference type="Proteomes" id="UP000308488">
    <property type="component" value="Unassembled WGS sequence"/>
</dbReference>
<dbReference type="EMBL" id="SZYH01000001">
    <property type="protein sequence ID" value="TKV69519.1"/>
    <property type="molecule type" value="Genomic_DNA"/>
</dbReference>
<dbReference type="AlphaFoldDB" id="A0A4U6R717"/>
<dbReference type="InterPro" id="IPR008231">
    <property type="entry name" value="CsaA"/>
</dbReference>
<dbReference type="NCBIfam" id="NF007494">
    <property type="entry name" value="PRK10089.1-3"/>
    <property type="match status" value="1"/>
</dbReference>
<protein>
    <submittedName>
        <fullName evidence="5">tRNA-binding protein</fullName>
    </submittedName>
</protein>
<dbReference type="FunFam" id="2.40.50.140:FF:000165">
    <property type="entry name" value="Chaperone CsaA"/>
    <property type="match status" value="1"/>
</dbReference>
<accession>A0A4U6R717</accession>
<dbReference type="InterPro" id="IPR002547">
    <property type="entry name" value="tRNA-bd_dom"/>
</dbReference>
<keyword evidence="6" id="KW-1185">Reference proteome</keyword>
<dbReference type="PANTHER" id="PTHR11586:SF37">
    <property type="entry name" value="TRNA-BINDING DOMAIN-CONTAINING PROTEIN"/>
    <property type="match status" value="1"/>
</dbReference>
<dbReference type="OrthoDB" id="9794564at2"/>
<dbReference type="RefSeq" id="WP_137437130.1">
    <property type="nucleotide sequence ID" value="NZ_SZYH01000001.1"/>
</dbReference>
<dbReference type="InterPro" id="IPR012340">
    <property type="entry name" value="NA-bd_OB-fold"/>
</dbReference>
<evidence type="ECO:0000259" key="4">
    <source>
        <dbReference type="PROSITE" id="PS50886"/>
    </source>
</evidence>
<feature type="domain" description="TRNA-binding" evidence="4">
    <location>
        <begin position="6"/>
        <end position="110"/>
    </location>
</feature>
<dbReference type="NCBIfam" id="NF007493">
    <property type="entry name" value="PRK10089.1-2"/>
    <property type="match status" value="1"/>
</dbReference>
<evidence type="ECO:0000256" key="3">
    <source>
        <dbReference type="PROSITE-ProRule" id="PRU00209"/>
    </source>
</evidence>
<name>A0A4U6R717_9GAMM</name>
<evidence type="ECO:0000256" key="1">
    <source>
        <dbReference type="ARBA" id="ARBA00022555"/>
    </source>
</evidence>
<dbReference type="GO" id="GO:0000049">
    <property type="term" value="F:tRNA binding"/>
    <property type="evidence" value="ECO:0007669"/>
    <property type="project" value="UniProtKB-UniRule"/>
</dbReference>
<dbReference type="PANTHER" id="PTHR11586">
    <property type="entry name" value="TRNA-AMINOACYLATION COFACTOR ARC1 FAMILY MEMBER"/>
    <property type="match status" value="1"/>
</dbReference>
<dbReference type="SUPFAM" id="SSF50249">
    <property type="entry name" value="Nucleic acid-binding proteins"/>
    <property type="match status" value="1"/>
</dbReference>
<dbReference type="NCBIfam" id="NF007495">
    <property type="entry name" value="PRK10089.1-4"/>
    <property type="match status" value="1"/>
</dbReference>
<keyword evidence="1 3" id="KW-0820">tRNA-binding</keyword>
<dbReference type="CDD" id="cd02798">
    <property type="entry name" value="tRNA_bind_CsaA"/>
    <property type="match status" value="1"/>
</dbReference>
<organism evidence="5 6">
    <name type="scientific">Marinobacter panjinensis</name>
    <dbReference type="NCBI Taxonomy" id="2576384"/>
    <lineage>
        <taxon>Bacteria</taxon>
        <taxon>Pseudomonadati</taxon>
        <taxon>Pseudomonadota</taxon>
        <taxon>Gammaproteobacteria</taxon>
        <taxon>Pseudomonadales</taxon>
        <taxon>Marinobacteraceae</taxon>
        <taxon>Marinobacter</taxon>
    </lineage>
</organism>